<gene>
    <name evidence="10" type="primary">xrtA</name>
    <name evidence="10" type="ORF">P0Y56_01020</name>
</gene>
<evidence type="ECO:0000256" key="2">
    <source>
        <dbReference type="ARBA" id="ARBA00022475"/>
    </source>
</evidence>
<keyword evidence="6 8" id="KW-1133">Transmembrane helix</keyword>
<dbReference type="EC" id="3.4.22.-" evidence="10"/>
<keyword evidence="3" id="KW-0645">Protease</keyword>
<dbReference type="AlphaFoldDB" id="A0AAJ6BPQ7"/>
<keyword evidence="4 8" id="KW-0812">Transmembrane</keyword>
<feature type="transmembrane region" description="Helical" evidence="8">
    <location>
        <begin position="57"/>
        <end position="73"/>
    </location>
</feature>
<dbReference type="InterPro" id="IPR017540">
    <property type="entry name" value="Exosortase-1"/>
</dbReference>
<evidence type="ECO:0000313" key="10">
    <source>
        <dbReference type="EMBL" id="WEK46898.1"/>
    </source>
</evidence>
<dbReference type="InterPro" id="IPR019127">
    <property type="entry name" value="Exosortase"/>
</dbReference>
<dbReference type="NCBIfam" id="TIGR02602">
    <property type="entry name" value="8TM_EpsH"/>
    <property type="match status" value="1"/>
</dbReference>
<evidence type="ECO:0000256" key="1">
    <source>
        <dbReference type="ARBA" id="ARBA00004651"/>
    </source>
</evidence>
<sequence>MPPEAVLPPSLFTALTPRIPQAWRVPLAQLALAWTALIAWFGRDWADMAGQWWNSSTYNHIVLVPAILAWLAWQRAAELRRLDPAAWWPGLLLVTGALFLWLLGAISGLNLARQLGAVMVLQGAAVTLLGPRVSGGLLFPLAYMLFLVPFGDELIPLLQTVTAKLTIGMIHLSGVRAAIDGVFIDTPVGLFEVAEACSGVKFLIAMLALGVLVAQVCFRSWRRRVAFMIAAAVLPILANGVRAWGTIFIAQSQGVRFAEGFDHIFYGWVFFGVVMALLLAGSWRFFDRAVDDPLVDVARIEASPVLARLEQMRMGGWPAVAAIAALALLACAWALRAATLAAPMPATIALPEVPGWHRADYRPQVWWEPRAQGADHRLLGRYRDGAGHEVDVFYALYAAQGEGREAGGFGEGALSPDTRWRWEKPGPAVADAQSEVLFAGGEVHRLAATFYRTSGLLTGSNSELKLANMRDRLLMRARPTGMLILSGEEGGAHPAADSIAAFRAATGPTGAWMDGIGQVP</sequence>
<feature type="transmembrane region" description="Helical" evidence="8">
    <location>
        <begin position="199"/>
        <end position="218"/>
    </location>
</feature>
<keyword evidence="7 8" id="KW-0472">Membrane</keyword>
<accession>A0AAJ6BPQ7</accession>
<comment type="subcellular location">
    <subcellularLocation>
        <location evidence="1">Cell membrane</location>
        <topology evidence="1">Multi-pass membrane protein</topology>
    </subcellularLocation>
</comment>
<evidence type="ECO:0000256" key="4">
    <source>
        <dbReference type="ARBA" id="ARBA00022692"/>
    </source>
</evidence>
<dbReference type="InterPro" id="IPR026392">
    <property type="entry name" value="Exo/Archaeosortase_dom"/>
</dbReference>
<dbReference type="KEGG" id="acob:P0Y56_01020"/>
<dbReference type="NCBIfam" id="TIGR02914">
    <property type="entry name" value="EpsI_fam"/>
    <property type="match status" value="1"/>
</dbReference>
<reference evidence="10" key="1">
    <citation type="submission" date="2023-03" db="EMBL/GenBank/DDBJ databases">
        <title>Andean soil-derived lignocellulolytic bacterial consortium as a source of novel taxa and putative plastic-active enzymes.</title>
        <authorList>
            <person name="Diaz-Garcia L."/>
            <person name="Chuvochina M."/>
            <person name="Feuerriegel G."/>
            <person name="Bunk B."/>
            <person name="Sproer C."/>
            <person name="Streit W.R."/>
            <person name="Rodriguez L.M."/>
            <person name="Overmann J."/>
            <person name="Jimenez D.J."/>
        </authorList>
    </citation>
    <scope>NUCLEOTIDE SEQUENCE</scope>
    <source>
        <strain evidence="10">MAG 26</strain>
    </source>
</reference>
<dbReference type="GO" id="GO:0006508">
    <property type="term" value="P:proteolysis"/>
    <property type="evidence" value="ECO:0007669"/>
    <property type="project" value="UniProtKB-KW"/>
</dbReference>
<dbReference type="NCBIfam" id="TIGR04178">
    <property type="entry name" value="exo_archaeo"/>
    <property type="match status" value="1"/>
</dbReference>
<feature type="domain" description="Methanolan biosynthesis EpsI" evidence="9">
    <location>
        <begin position="323"/>
        <end position="508"/>
    </location>
</feature>
<evidence type="ECO:0000256" key="8">
    <source>
        <dbReference type="SAM" id="Phobius"/>
    </source>
</evidence>
<keyword evidence="2" id="KW-1003">Cell membrane</keyword>
<dbReference type="GO" id="GO:0005886">
    <property type="term" value="C:plasma membrane"/>
    <property type="evidence" value="ECO:0007669"/>
    <property type="project" value="UniProtKB-SubCell"/>
</dbReference>
<keyword evidence="5 10" id="KW-0378">Hydrolase</keyword>
<dbReference type="InterPro" id="IPR013426">
    <property type="entry name" value="EpsH-like"/>
</dbReference>
<feature type="transmembrane region" description="Helical" evidence="8">
    <location>
        <begin position="129"/>
        <end position="149"/>
    </location>
</feature>
<name>A0AAJ6BPQ7_9SPHN</name>
<organism evidence="10 11">
    <name type="scientific">Candidatus Andeanibacterium colombiense</name>
    <dbReference type="NCBI Taxonomy" id="3121345"/>
    <lineage>
        <taxon>Bacteria</taxon>
        <taxon>Pseudomonadati</taxon>
        <taxon>Pseudomonadota</taxon>
        <taxon>Alphaproteobacteria</taxon>
        <taxon>Sphingomonadales</taxon>
        <taxon>Sphingomonadaceae</taxon>
        <taxon>Candidatus Andeanibacterium</taxon>
    </lineage>
</organism>
<dbReference type="EMBL" id="CP119316">
    <property type="protein sequence ID" value="WEK46898.1"/>
    <property type="molecule type" value="Genomic_DNA"/>
</dbReference>
<evidence type="ECO:0000256" key="6">
    <source>
        <dbReference type="ARBA" id="ARBA00022989"/>
    </source>
</evidence>
<dbReference type="GO" id="GO:0008233">
    <property type="term" value="F:peptidase activity"/>
    <property type="evidence" value="ECO:0007669"/>
    <property type="project" value="UniProtKB-KW"/>
</dbReference>
<feature type="transmembrane region" description="Helical" evidence="8">
    <location>
        <begin position="316"/>
        <end position="335"/>
    </location>
</feature>
<evidence type="ECO:0000313" key="11">
    <source>
        <dbReference type="Proteomes" id="UP001218362"/>
    </source>
</evidence>
<dbReference type="Pfam" id="PF11984">
    <property type="entry name" value="DUF3485"/>
    <property type="match status" value="1"/>
</dbReference>
<dbReference type="NCBIfam" id="TIGR03109">
    <property type="entry name" value="exosort_XrtA"/>
    <property type="match status" value="1"/>
</dbReference>
<dbReference type="InterPro" id="IPR014263">
    <property type="entry name" value="Methanolan_biosynth_EpsI"/>
</dbReference>
<evidence type="ECO:0000256" key="5">
    <source>
        <dbReference type="ARBA" id="ARBA00022801"/>
    </source>
</evidence>
<protein>
    <submittedName>
        <fullName evidence="10">Exosortase A</fullName>
        <ecNumber evidence="10">3.4.22.-</ecNumber>
    </submittedName>
</protein>
<feature type="transmembrane region" description="Helical" evidence="8">
    <location>
        <begin position="85"/>
        <end position="109"/>
    </location>
</feature>
<feature type="transmembrane region" description="Helical" evidence="8">
    <location>
        <begin position="265"/>
        <end position="286"/>
    </location>
</feature>
<dbReference type="Pfam" id="PF09721">
    <property type="entry name" value="Exosortase_EpsH"/>
    <property type="match status" value="1"/>
</dbReference>
<evidence type="ECO:0000256" key="7">
    <source>
        <dbReference type="ARBA" id="ARBA00023136"/>
    </source>
</evidence>
<feature type="transmembrane region" description="Helical" evidence="8">
    <location>
        <begin position="225"/>
        <end position="245"/>
    </location>
</feature>
<evidence type="ECO:0000256" key="3">
    <source>
        <dbReference type="ARBA" id="ARBA00022670"/>
    </source>
</evidence>
<evidence type="ECO:0000259" key="9">
    <source>
        <dbReference type="Pfam" id="PF11984"/>
    </source>
</evidence>
<dbReference type="Proteomes" id="UP001218362">
    <property type="component" value="Chromosome"/>
</dbReference>
<proteinExistence type="predicted"/>